<dbReference type="Proteomes" id="UP000324222">
    <property type="component" value="Unassembled WGS sequence"/>
</dbReference>
<name>A0A5B7D964_PORTR</name>
<feature type="region of interest" description="Disordered" evidence="1">
    <location>
        <begin position="21"/>
        <end position="48"/>
    </location>
</feature>
<dbReference type="EMBL" id="VSRR010000619">
    <property type="protein sequence ID" value="MPC17762.1"/>
    <property type="molecule type" value="Genomic_DNA"/>
</dbReference>
<evidence type="ECO:0000313" key="3">
    <source>
        <dbReference type="Proteomes" id="UP000324222"/>
    </source>
</evidence>
<feature type="compositionally biased region" description="Basic and acidic residues" evidence="1">
    <location>
        <begin position="27"/>
        <end position="44"/>
    </location>
</feature>
<accession>A0A5B7D964</accession>
<sequence>MARGVGRGEVVASEVLDGRSAFVSSSKDGEEEHLSEARDQRRENPSGLRGCLDTLCLSLIAAGEQQRNWSGWSERVREWKSQLRTCRLRCP</sequence>
<gene>
    <name evidence="2" type="ORF">E2C01_010626</name>
</gene>
<comment type="caution">
    <text evidence="2">The sequence shown here is derived from an EMBL/GenBank/DDBJ whole genome shotgun (WGS) entry which is preliminary data.</text>
</comment>
<reference evidence="2 3" key="1">
    <citation type="submission" date="2019-05" db="EMBL/GenBank/DDBJ databases">
        <title>Another draft genome of Portunus trituberculatus and its Hox gene families provides insights of decapod evolution.</title>
        <authorList>
            <person name="Jeong J.-H."/>
            <person name="Song I."/>
            <person name="Kim S."/>
            <person name="Choi T."/>
            <person name="Kim D."/>
            <person name="Ryu S."/>
            <person name="Kim W."/>
        </authorList>
    </citation>
    <scope>NUCLEOTIDE SEQUENCE [LARGE SCALE GENOMIC DNA]</scope>
    <source>
        <tissue evidence="2">Muscle</tissue>
    </source>
</reference>
<dbReference type="AlphaFoldDB" id="A0A5B7D964"/>
<evidence type="ECO:0000256" key="1">
    <source>
        <dbReference type="SAM" id="MobiDB-lite"/>
    </source>
</evidence>
<organism evidence="2 3">
    <name type="scientific">Portunus trituberculatus</name>
    <name type="common">Swimming crab</name>
    <name type="synonym">Neptunus trituberculatus</name>
    <dbReference type="NCBI Taxonomy" id="210409"/>
    <lineage>
        <taxon>Eukaryota</taxon>
        <taxon>Metazoa</taxon>
        <taxon>Ecdysozoa</taxon>
        <taxon>Arthropoda</taxon>
        <taxon>Crustacea</taxon>
        <taxon>Multicrustacea</taxon>
        <taxon>Malacostraca</taxon>
        <taxon>Eumalacostraca</taxon>
        <taxon>Eucarida</taxon>
        <taxon>Decapoda</taxon>
        <taxon>Pleocyemata</taxon>
        <taxon>Brachyura</taxon>
        <taxon>Eubrachyura</taxon>
        <taxon>Portunoidea</taxon>
        <taxon>Portunidae</taxon>
        <taxon>Portuninae</taxon>
        <taxon>Portunus</taxon>
    </lineage>
</organism>
<evidence type="ECO:0000313" key="2">
    <source>
        <dbReference type="EMBL" id="MPC17762.1"/>
    </source>
</evidence>
<protein>
    <submittedName>
        <fullName evidence="2">Uncharacterized protein</fullName>
    </submittedName>
</protein>
<keyword evidence="3" id="KW-1185">Reference proteome</keyword>
<proteinExistence type="predicted"/>